<proteinExistence type="predicted"/>
<evidence type="ECO:0000313" key="3">
    <source>
        <dbReference type="Proteomes" id="UP000274139"/>
    </source>
</evidence>
<keyword evidence="1" id="KW-0812">Transmembrane</keyword>
<sequence>MIIFAKFNKITPKAAFITSLIAYLLFFIFIKNFSVIGASNISKNEGALYFTLRSRLNFNHSKIFCGNEPDIAGTRYYSEKYNPIIGELINEKTGEIISEASENPDDRASAYYLTRTQHIRIGLNGIEAGIKRIYCKVGKMNFAFYYPDSNEIIVNIPK</sequence>
<comment type="caution">
    <text evidence="2">The sequence shown here is derived from an EMBL/GenBank/DDBJ whole genome shotgun (WGS) entry which is preliminary data.</text>
</comment>
<dbReference type="EMBL" id="RFAR01000020">
    <property type="protein sequence ID" value="RMC99999.1"/>
    <property type="molecule type" value="Genomic_DNA"/>
</dbReference>
<dbReference type="AlphaFoldDB" id="A0A454JKV8"/>
<evidence type="ECO:0000313" key="2">
    <source>
        <dbReference type="EMBL" id="RMC99999.1"/>
    </source>
</evidence>
<reference evidence="2 3" key="1">
    <citation type="submission" date="2018-10" db="EMBL/GenBank/DDBJ databases">
        <title>Draft genome sequence of Aquitalea MWU14-2217 isolated from a wild cranberry bog in Provincetown, Massachusetts.</title>
        <authorList>
            <person name="Ebadzadsahrai G."/>
            <person name="Soby S."/>
        </authorList>
    </citation>
    <scope>NUCLEOTIDE SEQUENCE [LARGE SCALE GENOMIC DNA]</scope>
    <source>
        <strain evidence="2 3">MWU14-2217</strain>
    </source>
</reference>
<gene>
    <name evidence="2" type="ORF">EAY64_05895</name>
</gene>
<evidence type="ECO:0000256" key="1">
    <source>
        <dbReference type="SAM" id="Phobius"/>
    </source>
</evidence>
<dbReference type="Proteomes" id="UP000274139">
    <property type="component" value="Unassembled WGS sequence"/>
</dbReference>
<keyword evidence="1" id="KW-1133">Transmembrane helix</keyword>
<dbReference type="RefSeq" id="WP_103523860.1">
    <property type="nucleotide sequence ID" value="NZ_JAIZDC010000001.1"/>
</dbReference>
<accession>A0A454JKV8</accession>
<protein>
    <submittedName>
        <fullName evidence="2">Uncharacterized protein</fullName>
    </submittedName>
</protein>
<organism evidence="2 3">
    <name type="scientific">Aquitalea palustris</name>
    <dbReference type="NCBI Taxonomy" id="2480983"/>
    <lineage>
        <taxon>Bacteria</taxon>
        <taxon>Pseudomonadati</taxon>
        <taxon>Pseudomonadota</taxon>
        <taxon>Betaproteobacteria</taxon>
        <taxon>Neisseriales</taxon>
        <taxon>Chromobacteriaceae</taxon>
        <taxon>Aquitalea</taxon>
    </lineage>
</organism>
<feature type="transmembrane region" description="Helical" evidence="1">
    <location>
        <begin position="12"/>
        <end position="30"/>
    </location>
</feature>
<keyword evidence="3" id="KW-1185">Reference proteome</keyword>
<keyword evidence="1" id="KW-0472">Membrane</keyword>
<name>A0A454JKV8_9NEIS</name>